<protein>
    <recommendedName>
        <fullName evidence="3">Glycosyltransferase family 92 protein</fullName>
    </recommendedName>
</protein>
<name>A0AAV5TCI6_9BILA</name>
<gene>
    <name evidence="1" type="ORF">PENTCL1PPCAC_15050</name>
</gene>
<feature type="non-terminal residue" evidence="1">
    <location>
        <position position="1"/>
    </location>
</feature>
<reference evidence="1" key="1">
    <citation type="submission" date="2023-10" db="EMBL/GenBank/DDBJ databases">
        <title>Genome assembly of Pristionchus species.</title>
        <authorList>
            <person name="Yoshida K."/>
            <person name="Sommer R.J."/>
        </authorList>
    </citation>
    <scope>NUCLEOTIDE SEQUENCE</scope>
    <source>
        <strain evidence="1">RS0144</strain>
    </source>
</reference>
<evidence type="ECO:0000313" key="1">
    <source>
        <dbReference type="EMBL" id="GMS92875.1"/>
    </source>
</evidence>
<proteinExistence type="predicted"/>
<evidence type="ECO:0008006" key="3">
    <source>
        <dbReference type="Google" id="ProtNLM"/>
    </source>
</evidence>
<accession>A0AAV5TCI6</accession>
<organism evidence="1 2">
    <name type="scientific">Pristionchus entomophagus</name>
    <dbReference type="NCBI Taxonomy" id="358040"/>
    <lineage>
        <taxon>Eukaryota</taxon>
        <taxon>Metazoa</taxon>
        <taxon>Ecdysozoa</taxon>
        <taxon>Nematoda</taxon>
        <taxon>Chromadorea</taxon>
        <taxon>Rhabditida</taxon>
        <taxon>Rhabditina</taxon>
        <taxon>Diplogasteromorpha</taxon>
        <taxon>Diplogasteroidea</taxon>
        <taxon>Neodiplogasteridae</taxon>
        <taxon>Pristionchus</taxon>
    </lineage>
</organism>
<comment type="caution">
    <text evidence="1">The sequence shown here is derived from an EMBL/GenBank/DDBJ whole genome shotgun (WGS) entry which is preliminary data.</text>
</comment>
<dbReference type="EMBL" id="BTSX01000004">
    <property type="protein sequence ID" value="GMS92875.1"/>
    <property type="molecule type" value="Genomic_DNA"/>
</dbReference>
<dbReference type="Pfam" id="PF13896">
    <property type="entry name" value="Glyco_transf_49"/>
    <property type="match status" value="1"/>
</dbReference>
<dbReference type="Proteomes" id="UP001432027">
    <property type="component" value="Unassembled WGS sequence"/>
</dbReference>
<dbReference type="AlphaFoldDB" id="A0AAV5TCI6"/>
<dbReference type="PANTHER" id="PTHR47411:SF3">
    <property type="entry name" value="I-BETA-1,3-N-ACETYLGLUCOSAMINYLTRANSFERASE"/>
    <property type="match status" value="1"/>
</dbReference>
<dbReference type="PANTHER" id="PTHR47411">
    <property type="entry name" value="B3GNT1, BETA-1,3-N-ACETYLGUCOSAMINYLTRANSFERASE 1, HOMOLOG"/>
    <property type="match status" value="1"/>
</dbReference>
<sequence length="210" mass="24026">EKKWVIYNGFCIRPNLHAGRNVTLRSLSDSGNRETVVLEGIPKDEAEAFNDDLTLLTHTSASALDENYLSKLLINWRGPISLAVLLQGEQGEGCVREKIEWTLQFLPDQYTAQLAVHIIFERVPKLSCDRSSRIRRDDILADTVFFASYPINTVRNVARLFSATRYIVFADSDYLFSSGFYYKILPILRENIPVGSKNALLYRIFEIDEE</sequence>
<keyword evidence="2" id="KW-1185">Reference proteome</keyword>
<evidence type="ECO:0000313" key="2">
    <source>
        <dbReference type="Proteomes" id="UP001432027"/>
    </source>
</evidence>